<feature type="compositionally biased region" description="Polar residues" evidence="3">
    <location>
        <begin position="107"/>
        <end position="129"/>
    </location>
</feature>
<dbReference type="GO" id="GO:0005737">
    <property type="term" value="C:cytoplasm"/>
    <property type="evidence" value="ECO:0007669"/>
    <property type="project" value="TreeGrafter"/>
</dbReference>
<accession>A0A6S7HXR2</accession>
<dbReference type="PANTHER" id="PTHR22959">
    <property type="entry name" value="PYM PROTEIN"/>
    <property type="match status" value="1"/>
</dbReference>
<dbReference type="GO" id="GO:1903259">
    <property type="term" value="P:exon-exon junction complex disassembly"/>
    <property type="evidence" value="ECO:0007669"/>
    <property type="project" value="InterPro"/>
</dbReference>
<evidence type="ECO:0000256" key="1">
    <source>
        <dbReference type="ARBA" id="ARBA00009394"/>
    </source>
</evidence>
<organism evidence="4 5">
    <name type="scientific">Paramuricea clavata</name>
    <name type="common">Red gorgonian</name>
    <name type="synonym">Violescent sea-whip</name>
    <dbReference type="NCBI Taxonomy" id="317549"/>
    <lineage>
        <taxon>Eukaryota</taxon>
        <taxon>Metazoa</taxon>
        <taxon>Cnidaria</taxon>
        <taxon>Anthozoa</taxon>
        <taxon>Octocorallia</taxon>
        <taxon>Malacalcyonacea</taxon>
        <taxon>Plexauridae</taxon>
        <taxon>Paramuricea</taxon>
    </lineage>
</organism>
<dbReference type="AlphaFoldDB" id="A0A6S7HXR2"/>
<comment type="caution">
    <text evidence="4">The sequence shown here is derived from an EMBL/GenBank/DDBJ whole genome shotgun (WGS) entry which is preliminary data.</text>
</comment>
<evidence type="ECO:0000313" key="5">
    <source>
        <dbReference type="Proteomes" id="UP001152795"/>
    </source>
</evidence>
<keyword evidence="5" id="KW-1185">Reference proteome</keyword>
<protein>
    <submittedName>
        <fullName evidence="4">Uncharacterized protein</fullName>
    </submittedName>
</protein>
<gene>
    <name evidence="4" type="ORF">PACLA_8A045348</name>
</gene>
<feature type="coiled-coil region" evidence="2">
    <location>
        <begin position="133"/>
        <end position="163"/>
    </location>
</feature>
<dbReference type="GO" id="GO:0035145">
    <property type="term" value="C:exon-exon junction complex"/>
    <property type="evidence" value="ECO:0007669"/>
    <property type="project" value="TreeGrafter"/>
</dbReference>
<name>A0A6S7HXR2_PARCT</name>
<dbReference type="InterPro" id="IPR036348">
    <property type="entry name" value="WIBG_N_sf"/>
</dbReference>
<keyword evidence="2" id="KW-0175">Coiled coil</keyword>
<dbReference type="InterPro" id="IPR015362">
    <property type="entry name" value="WIBG_mago-bd"/>
</dbReference>
<comment type="similarity">
    <text evidence="1">Belongs to the pym family.</text>
</comment>
<dbReference type="InterPro" id="IPR039333">
    <property type="entry name" value="PYM1"/>
</dbReference>
<dbReference type="OrthoDB" id="21625at2759"/>
<dbReference type="GO" id="GO:0003723">
    <property type="term" value="F:RNA binding"/>
    <property type="evidence" value="ECO:0007669"/>
    <property type="project" value="TreeGrafter"/>
</dbReference>
<feature type="region of interest" description="Disordered" evidence="3">
    <location>
        <begin position="1"/>
        <end position="129"/>
    </location>
</feature>
<feature type="compositionally biased region" description="Basic residues" evidence="3">
    <location>
        <begin position="77"/>
        <end position="91"/>
    </location>
</feature>
<dbReference type="Pfam" id="PF09282">
    <property type="entry name" value="Mago-bind"/>
    <property type="match status" value="1"/>
</dbReference>
<dbReference type="SMART" id="SM01273">
    <property type="entry name" value="Mago-bind"/>
    <property type="match status" value="1"/>
</dbReference>
<evidence type="ECO:0000313" key="4">
    <source>
        <dbReference type="EMBL" id="CAB4008893.1"/>
    </source>
</evidence>
<dbReference type="EMBL" id="CACRXK020006263">
    <property type="protein sequence ID" value="CAB4008893.1"/>
    <property type="molecule type" value="Genomic_DNA"/>
</dbReference>
<evidence type="ECO:0000256" key="2">
    <source>
        <dbReference type="SAM" id="Coils"/>
    </source>
</evidence>
<dbReference type="PANTHER" id="PTHR22959:SF0">
    <property type="entry name" value="PARTNER OF Y14 AND MAGO"/>
    <property type="match status" value="1"/>
</dbReference>
<proteinExistence type="inferred from homology"/>
<evidence type="ECO:0000256" key="3">
    <source>
        <dbReference type="SAM" id="MobiDB-lite"/>
    </source>
</evidence>
<reference evidence="4" key="1">
    <citation type="submission" date="2020-04" db="EMBL/GenBank/DDBJ databases">
        <authorList>
            <person name="Alioto T."/>
            <person name="Alioto T."/>
            <person name="Gomez Garrido J."/>
        </authorList>
    </citation>
    <scope>NUCLEOTIDE SEQUENCE</scope>
    <source>
        <strain evidence="4">A484AB</strain>
    </source>
</reference>
<dbReference type="SUPFAM" id="SSF101931">
    <property type="entry name" value="Pym (Within the bgcn gene intron protein, WIBG), N-terminal domain"/>
    <property type="match status" value="1"/>
</dbReference>
<dbReference type="Proteomes" id="UP001152795">
    <property type="component" value="Unassembled WGS sequence"/>
</dbReference>
<sequence>MAEAKQEIEGETGWIPATKRPDGTWRKARRVKEGYVPPDEAEKYESKGKQWVNSQSGVVPGASETETEAKSPAKLSKNQKKNERKKAKRKEKREGEANDGDAEDVTTGISSTSLTESIAGQDTRIDSSTTLDSEAKAKKLKNLKKKIRQIDELRAKVDSGELKELTVHQKEKMAKREGFLNNLKELEAV</sequence>